<keyword evidence="3 5" id="KW-1133">Transmembrane helix</keyword>
<proteinExistence type="predicted"/>
<dbReference type="InterPro" id="IPR051533">
    <property type="entry name" value="WaaL-like"/>
</dbReference>
<feature type="transmembrane region" description="Helical" evidence="5">
    <location>
        <begin position="13"/>
        <end position="34"/>
    </location>
</feature>
<dbReference type="Proteomes" id="UP000050501">
    <property type="component" value="Unassembled WGS sequence"/>
</dbReference>
<keyword evidence="4 5" id="KW-0472">Membrane</keyword>
<protein>
    <recommendedName>
        <fullName evidence="6">O-antigen ligase-related domain-containing protein</fullName>
    </recommendedName>
</protein>
<dbReference type="EMBL" id="LGCM01000017">
    <property type="protein sequence ID" value="KPL88200.1"/>
    <property type="molecule type" value="Genomic_DNA"/>
</dbReference>
<dbReference type="GO" id="GO:0016020">
    <property type="term" value="C:membrane"/>
    <property type="evidence" value="ECO:0007669"/>
    <property type="project" value="UniProtKB-SubCell"/>
</dbReference>
<feature type="transmembrane region" description="Helical" evidence="5">
    <location>
        <begin position="227"/>
        <end position="244"/>
    </location>
</feature>
<organism evidence="7 8">
    <name type="scientific">Levilinea saccharolytica</name>
    <dbReference type="NCBI Taxonomy" id="229921"/>
    <lineage>
        <taxon>Bacteria</taxon>
        <taxon>Bacillati</taxon>
        <taxon>Chloroflexota</taxon>
        <taxon>Anaerolineae</taxon>
        <taxon>Anaerolineales</taxon>
        <taxon>Anaerolineaceae</taxon>
        <taxon>Levilinea</taxon>
    </lineage>
</organism>
<feature type="transmembrane region" description="Helical" evidence="5">
    <location>
        <begin position="435"/>
        <end position="453"/>
    </location>
</feature>
<feature type="transmembrane region" description="Helical" evidence="5">
    <location>
        <begin position="274"/>
        <end position="289"/>
    </location>
</feature>
<evidence type="ECO:0000256" key="3">
    <source>
        <dbReference type="ARBA" id="ARBA00022989"/>
    </source>
</evidence>
<keyword evidence="2 5" id="KW-0812">Transmembrane</keyword>
<feature type="transmembrane region" description="Helical" evidence="5">
    <location>
        <begin position="390"/>
        <end position="414"/>
    </location>
</feature>
<feature type="transmembrane region" description="Helical" evidence="5">
    <location>
        <begin position="117"/>
        <end position="134"/>
    </location>
</feature>
<accession>A0A0P6XUS0</accession>
<comment type="caution">
    <text evidence="7">The sequence shown here is derived from an EMBL/GenBank/DDBJ whole genome shotgun (WGS) entry which is preliminary data.</text>
</comment>
<feature type="domain" description="O-antigen ligase-related" evidence="6">
    <location>
        <begin position="257"/>
        <end position="407"/>
    </location>
</feature>
<evidence type="ECO:0000256" key="4">
    <source>
        <dbReference type="ARBA" id="ARBA00023136"/>
    </source>
</evidence>
<sequence length="505" mass="55258">MSVITPNSPSQRWLTPIIIFMAVAAAAALGWAVISIASPTIITVVVVGLVLAVLTVVRAEFGLALLVLINYTRVSDTLIKYQGFPSVAKPLVALLVVTVLIHWLLYKEPPRGWDKPLILIGFYTLVSYASLLFASDQATASTAFSDLLDDVIIAMLIVLLMQRFQSIRVVVWSLLVSGTFIAAISVYQYITGQFTNAFGGFGQAAIMNIVGESNDYRIQGTFGSPNSYAQVLVVLVPLAFDRLLNERRLLARFAAGFALVTVVLTIIFTFSRSGFLALAVVAFLTLLHYRPKLETLLIGLALAAALVLFMPAQYSERLSTLTSFLPGSTSSAQSEVSFRGRINEYAVGFLMFADYPFLGVGLKNYPANYLEYSPRVGIDPRREQRAPHSLYIEVAAEQGILGVLAFALILIAVFRGTARAARQFGEMGLRRVQSMTSALSIGMIGYLTASFFVHGSYPRPFWLLVGILLSVANVAAQEYRIFHSQQTGRAPFDLSISIAQTYEQE</sequence>
<comment type="subcellular location">
    <subcellularLocation>
        <location evidence="1">Membrane</location>
        <topology evidence="1">Multi-pass membrane protein</topology>
    </subcellularLocation>
</comment>
<keyword evidence="8" id="KW-1185">Reference proteome</keyword>
<dbReference type="PANTHER" id="PTHR37422:SF13">
    <property type="entry name" value="LIPOPOLYSACCHARIDE BIOSYNTHESIS PROTEIN PA4999-RELATED"/>
    <property type="match status" value="1"/>
</dbReference>
<dbReference type="OrthoDB" id="9806320at2"/>
<feature type="transmembrane region" description="Helical" evidence="5">
    <location>
        <begin position="296"/>
        <end position="314"/>
    </location>
</feature>
<evidence type="ECO:0000313" key="7">
    <source>
        <dbReference type="EMBL" id="KPL88200.1"/>
    </source>
</evidence>
<evidence type="ECO:0000256" key="2">
    <source>
        <dbReference type="ARBA" id="ARBA00022692"/>
    </source>
</evidence>
<evidence type="ECO:0000256" key="1">
    <source>
        <dbReference type="ARBA" id="ARBA00004141"/>
    </source>
</evidence>
<dbReference type="InterPro" id="IPR007016">
    <property type="entry name" value="O-antigen_ligase-rel_domated"/>
</dbReference>
<evidence type="ECO:0000313" key="8">
    <source>
        <dbReference type="Proteomes" id="UP000050501"/>
    </source>
</evidence>
<feature type="transmembrane region" description="Helical" evidence="5">
    <location>
        <begin position="169"/>
        <end position="190"/>
    </location>
</feature>
<evidence type="ECO:0000256" key="5">
    <source>
        <dbReference type="SAM" id="Phobius"/>
    </source>
</evidence>
<feature type="transmembrane region" description="Helical" evidence="5">
    <location>
        <begin position="459"/>
        <end position="476"/>
    </location>
</feature>
<dbReference type="RefSeq" id="WP_062418268.1">
    <property type="nucleotide sequence ID" value="NZ_DF967974.1"/>
</dbReference>
<feature type="transmembrane region" description="Helical" evidence="5">
    <location>
        <begin position="249"/>
        <end position="268"/>
    </location>
</feature>
<dbReference type="Pfam" id="PF04932">
    <property type="entry name" value="Wzy_C"/>
    <property type="match status" value="1"/>
</dbReference>
<feature type="transmembrane region" description="Helical" evidence="5">
    <location>
        <begin position="41"/>
        <end position="67"/>
    </location>
</feature>
<dbReference type="STRING" id="229921.ADN01_04000"/>
<feature type="transmembrane region" description="Helical" evidence="5">
    <location>
        <begin position="87"/>
        <end position="105"/>
    </location>
</feature>
<dbReference type="PANTHER" id="PTHR37422">
    <property type="entry name" value="TEICHURONIC ACID BIOSYNTHESIS PROTEIN TUAE"/>
    <property type="match status" value="1"/>
</dbReference>
<gene>
    <name evidence="7" type="ORF">ADN01_04000</name>
</gene>
<dbReference type="AlphaFoldDB" id="A0A0P6XUS0"/>
<evidence type="ECO:0000259" key="6">
    <source>
        <dbReference type="Pfam" id="PF04932"/>
    </source>
</evidence>
<name>A0A0P6XUS0_9CHLR</name>
<reference evidence="7 8" key="1">
    <citation type="submission" date="2015-07" db="EMBL/GenBank/DDBJ databases">
        <title>Genome sequence of Levilinea saccharolytica DSM 16555.</title>
        <authorList>
            <person name="Hemp J."/>
            <person name="Ward L.M."/>
            <person name="Pace L.A."/>
            <person name="Fischer W.W."/>
        </authorList>
    </citation>
    <scope>NUCLEOTIDE SEQUENCE [LARGE SCALE GENOMIC DNA]</scope>
    <source>
        <strain evidence="7 8">KIBI-1</strain>
    </source>
</reference>